<reference evidence="1" key="2">
    <citation type="submission" date="2012-06" db="EMBL/GenBank/DDBJ databases">
        <title>Annotation of the Genome Sequence of Fusarium oxysporum NRRL32931.</title>
        <authorList>
            <consortium name="The Broad Institute Genomics Platform"/>
            <person name="Ma L.-J."/>
            <person name="Corby-Kistler H."/>
            <person name="Broz K."/>
            <person name="Gale L.R."/>
            <person name="Jonkers W."/>
            <person name="O'Donnell K."/>
            <person name="Ploetz R."/>
            <person name="Steinberg C."/>
            <person name="Schwartz D.C."/>
            <person name="VanEtten H."/>
            <person name="Zhou S."/>
            <person name="Young S.K."/>
            <person name="Zeng Q."/>
            <person name="Gargeya S."/>
            <person name="Fitzgerald M."/>
            <person name="Abouelleil A."/>
            <person name="Alvarado L."/>
            <person name="Chapman S.B."/>
            <person name="Gainer-Dewar J."/>
            <person name="Goldberg J."/>
            <person name="Griggs A."/>
            <person name="Gujja S."/>
            <person name="Hansen M."/>
            <person name="Howarth C."/>
            <person name="Imamovic A."/>
            <person name="Ireland A."/>
            <person name="Larimer J."/>
            <person name="McCowan C."/>
            <person name="Murphy C."/>
            <person name="Pearson M."/>
            <person name="Poon T.W."/>
            <person name="Priest M."/>
            <person name="Roberts A."/>
            <person name="Saif S."/>
            <person name="Shea T."/>
            <person name="Sykes S."/>
            <person name="Wortman J."/>
            <person name="Nusbaum C."/>
            <person name="Birren B."/>
        </authorList>
    </citation>
    <scope>NUCLEOTIDE SEQUENCE</scope>
    <source>
        <strain evidence="1">NRRL 32931</strain>
    </source>
</reference>
<name>W9IEM7_FUSOX</name>
<dbReference type="AlphaFoldDB" id="W9IEM7"/>
<evidence type="ECO:0000313" key="2">
    <source>
        <dbReference type="Proteomes" id="UP000030753"/>
    </source>
</evidence>
<organism evidence="1 2">
    <name type="scientific">Fusarium oxysporum NRRL 32931</name>
    <dbReference type="NCBI Taxonomy" id="660029"/>
    <lineage>
        <taxon>Eukaryota</taxon>
        <taxon>Fungi</taxon>
        <taxon>Dikarya</taxon>
        <taxon>Ascomycota</taxon>
        <taxon>Pezizomycotina</taxon>
        <taxon>Sordariomycetes</taxon>
        <taxon>Hypocreomycetidae</taxon>
        <taxon>Hypocreales</taxon>
        <taxon>Nectriaceae</taxon>
        <taxon>Fusarium</taxon>
        <taxon>Fusarium oxysporum species complex</taxon>
    </lineage>
</organism>
<proteinExistence type="predicted"/>
<dbReference type="HOGENOM" id="CLU_2589806_0_0_1"/>
<dbReference type="Proteomes" id="UP000030753">
    <property type="component" value="Unassembled WGS sequence"/>
</dbReference>
<dbReference type="EMBL" id="JH717843">
    <property type="protein sequence ID" value="EWY91316.1"/>
    <property type="molecule type" value="Genomic_DNA"/>
</dbReference>
<accession>W9IEM7</accession>
<reference evidence="1 2" key="1">
    <citation type="submission" date="2011-06" db="EMBL/GenBank/DDBJ databases">
        <title>The Genome Sequence of Fusarium oxysporum FOSC 3-a.</title>
        <authorList>
            <consortium name="The Broad Institute Genome Sequencing Platform"/>
            <person name="Ma L.-J."/>
            <person name="Gale L.R."/>
            <person name="Schwartz D.C."/>
            <person name="Zhou S."/>
            <person name="Corby-Kistler H."/>
            <person name="Young S.K."/>
            <person name="Zeng Q."/>
            <person name="Gargeya S."/>
            <person name="Fitzgerald M."/>
            <person name="Haas B."/>
            <person name="Abouelleil A."/>
            <person name="Alvarado L."/>
            <person name="Arachchi H.M."/>
            <person name="Berlin A."/>
            <person name="Brown A."/>
            <person name="Chapman S.B."/>
            <person name="Chen Z."/>
            <person name="Dunbar C."/>
            <person name="Freedman E."/>
            <person name="Gearin G."/>
            <person name="Gellesch M."/>
            <person name="Goldberg J."/>
            <person name="Griggs A."/>
            <person name="Gujja S."/>
            <person name="Heiman D."/>
            <person name="Howarth C."/>
            <person name="Larson L."/>
            <person name="Lui A."/>
            <person name="MacDonald P.J.P."/>
            <person name="Mehta T."/>
            <person name="Montmayeur A."/>
            <person name="Murphy C."/>
            <person name="Neiman D."/>
            <person name="Pearson M."/>
            <person name="Priest M."/>
            <person name="Roberts A."/>
            <person name="Saif S."/>
            <person name="Shea T."/>
            <person name="Shenoy N."/>
            <person name="Sisk P."/>
            <person name="Stolte C."/>
            <person name="Sykes S."/>
            <person name="Wortman J."/>
            <person name="Nusbaum C."/>
            <person name="Birren B."/>
        </authorList>
    </citation>
    <scope>NUCLEOTIDE SEQUENCE [LARGE SCALE GENOMIC DNA]</scope>
    <source>
        <strain evidence="2">FOSC 3-a</strain>
        <strain evidence="1">NRRL 32931</strain>
    </source>
</reference>
<gene>
    <name evidence="1" type="ORF">FOYG_08462</name>
</gene>
<dbReference type="EMBL" id="JH717843">
    <property type="protein sequence ID" value="EWY91315.1"/>
    <property type="molecule type" value="Genomic_DNA"/>
</dbReference>
<evidence type="ECO:0000313" key="1">
    <source>
        <dbReference type="EMBL" id="EWY91314.1"/>
    </source>
</evidence>
<dbReference type="EMBL" id="JH717843">
    <property type="protein sequence ID" value="EWY91314.1"/>
    <property type="molecule type" value="Genomic_DNA"/>
</dbReference>
<sequence length="80" mass="9050">MDNPRQFCKEVACTVECSDSSQKYSSIATPIALQRWLNLLICATWLALVNKPLREIHPRDSLGTVLNHRDTIASGCDFRM</sequence>
<protein>
    <submittedName>
        <fullName evidence="1">Uncharacterized protein</fullName>
    </submittedName>
</protein>